<comment type="caution">
    <text evidence="1">The sequence shown here is derived from an EMBL/GenBank/DDBJ whole genome shotgun (WGS) entry which is preliminary data.</text>
</comment>
<evidence type="ECO:0000313" key="4">
    <source>
        <dbReference type="Proteomes" id="UP001152797"/>
    </source>
</evidence>
<dbReference type="OrthoDB" id="427492at2759"/>
<evidence type="ECO:0000313" key="2">
    <source>
        <dbReference type="EMBL" id="CAL1127759.1"/>
    </source>
</evidence>
<dbReference type="AlphaFoldDB" id="A0A9P1BJ82"/>
<reference evidence="1" key="1">
    <citation type="submission" date="2022-10" db="EMBL/GenBank/DDBJ databases">
        <authorList>
            <person name="Chen Y."/>
            <person name="Dougan E. K."/>
            <person name="Chan C."/>
            <person name="Rhodes N."/>
            <person name="Thang M."/>
        </authorList>
    </citation>
    <scope>NUCLEOTIDE SEQUENCE</scope>
</reference>
<dbReference type="Proteomes" id="UP001152797">
    <property type="component" value="Unassembled WGS sequence"/>
</dbReference>
<protein>
    <submittedName>
        <fullName evidence="3">HTH CENPB-type domain-containing protein</fullName>
    </submittedName>
</protein>
<gene>
    <name evidence="1" type="ORF">C1SCF055_LOCUS2790</name>
</gene>
<evidence type="ECO:0000313" key="1">
    <source>
        <dbReference type="EMBL" id="CAI3974384.1"/>
    </source>
</evidence>
<keyword evidence="4" id="KW-1185">Reference proteome</keyword>
<organism evidence="1">
    <name type="scientific">Cladocopium goreaui</name>
    <dbReference type="NCBI Taxonomy" id="2562237"/>
    <lineage>
        <taxon>Eukaryota</taxon>
        <taxon>Sar</taxon>
        <taxon>Alveolata</taxon>
        <taxon>Dinophyceae</taxon>
        <taxon>Suessiales</taxon>
        <taxon>Symbiodiniaceae</taxon>
        <taxon>Cladocopium</taxon>
    </lineage>
</organism>
<dbReference type="EMBL" id="CAMXCT020000131">
    <property type="protein sequence ID" value="CAL1127759.1"/>
    <property type="molecule type" value="Genomic_DNA"/>
</dbReference>
<proteinExistence type="predicted"/>
<accession>A0A9P1BJ82</accession>
<dbReference type="EMBL" id="CAMXCT010000131">
    <property type="protein sequence ID" value="CAI3974384.1"/>
    <property type="molecule type" value="Genomic_DNA"/>
</dbReference>
<dbReference type="EMBL" id="CAMXCT030000131">
    <property type="protein sequence ID" value="CAL4761696.1"/>
    <property type="molecule type" value="Genomic_DNA"/>
</dbReference>
<name>A0A9P1BJ82_9DINO</name>
<reference evidence="2" key="2">
    <citation type="submission" date="2024-04" db="EMBL/GenBank/DDBJ databases">
        <authorList>
            <person name="Chen Y."/>
            <person name="Shah S."/>
            <person name="Dougan E. K."/>
            <person name="Thang M."/>
            <person name="Chan C."/>
        </authorList>
    </citation>
    <scope>NUCLEOTIDE SEQUENCE [LARGE SCALE GENOMIC DNA]</scope>
</reference>
<evidence type="ECO:0000313" key="3">
    <source>
        <dbReference type="EMBL" id="CAL4761696.1"/>
    </source>
</evidence>
<sequence length="138" mass="15587">MWRLLKSPPSVMREPTILASALTAAPVAPPWSAQHAEATALRHRLEILARHLEMGEGEAVDHAWVQRFVASHTRLVELGCRLEEGFVDVDSEAVMGDGSGAAQEAANLRAIQMFHWYWSVMHRCFSCHFYMKQISSYH</sequence>